<proteinExistence type="predicted"/>
<dbReference type="GO" id="GO:0032259">
    <property type="term" value="P:methylation"/>
    <property type="evidence" value="ECO:0007669"/>
    <property type="project" value="UniProtKB-KW"/>
</dbReference>
<evidence type="ECO:0000313" key="6">
    <source>
        <dbReference type="Proteomes" id="UP000248961"/>
    </source>
</evidence>
<dbReference type="GO" id="GO:0008171">
    <property type="term" value="F:O-methyltransferase activity"/>
    <property type="evidence" value="ECO:0007669"/>
    <property type="project" value="InterPro"/>
</dbReference>
<evidence type="ECO:0000256" key="3">
    <source>
        <dbReference type="ARBA" id="ARBA00022691"/>
    </source>
</evidence>
<gene>
    <name evidence="5" type="ORF">BO97DRAFT_406146</name>
</gene>
<sequence length="360" mass="39705">MPFPQSRFPEAETPIHGYLYTMVELGVLRFFVEYRVFDAIPESGISIAALASETGVDCALLTRQINFLVAAEVLKAAATPGQIEHTSLSKTFQGPMATLFYPHTFDYFMATAVKWPEYFRQHGPQEPRKSNQAPFGFAMGYPDKTFYEVLELLPEQRAKSFNDAMALSLDDMPITGVYDFRWVGESASAQVGRPCIVDVGGGKGQALRAILEETPAIPASSCFIEDQAEMIRQGGEEANGVLVSVQRVTHSFFDEQPVKGALVYFIRRVLNDWGDDDCVQILKSIRQACAPDSRILISENLLPDEPSLGVAGIDLWMMNFGGKRRNEKMFGDLASQAGLRVSAVAKHDATSMGVVEMVPV</sequence>
<dbReference type="Pfam" id="PF00891">
    <property type="entry name" value="Methyltransf_2"/>
    <property type="match status" value="1"/>
</dbReference>
<dbReference type="VEuPathDB" id="FungiDB:BO97DRAFT_406146"/>
<dbReference type="InterPro" id="IPR036388">
    <property type="entry name" value="WH-like_DNA-bd_sf"/>
</dbReference>
<keyword evidence="3" id="KW-0949">S-adenosyl-L-methionine</keyword>
<feature type="domain" description="O-methyltransferase C-terminal" evidence="4">
    <location>
        <begin position="194"/>
        <end position="339"/>
    </location>
</feature>
<dbReference type="RefSeq" id="XP_025550640.1">
    <property type="nucleotide sequence ID" value="XM_025695352.1"/>
</dbReference>
<organism evidence="5 6">
    <name type="scientific">Aspergillus homomorphus (strain CBS 101889)</name>
    <dbReference type="NCBI Taxonomy" id="1450537"/>
    <lineage>
        <taxon>Eukaryota</taxon>
        <taxon>Fungi</taxon>
        <taxon>Dikarya</taxon>
        <taxon>Ascomycota</taxon>
        <taxon>Pezizomycotina</taxon>
        <taxon>Eurotiomycetes</taxon>
        <taxon>Eurotiomycetidae</taxon>
        <taxon>Eurotiales</taxon>
        <taxon>Aspergillaceae</taxon>
        <taxon>Aspergillus</taxon>
        <taxon>Aspergillus subgen. Circumdati</taxon>
    </lineage>
</organism>
<dbReference type="PANTHER" id="PTHR43712">
    <property type="entry name" value="PUTATIVE (AFU_ORTHOLOGUE AFUA_4G14580)-RELATED"/>
    <property type="match status" value="1"/>
</dbReference>
<reference evidence="5 6" key="1">
    <citation type="submission" date="2018-02" db="EMBL/GenBank/DDBJ databases">
        <title>The genomes of Aspergillus section Nigri reveals drivers in fungal speciation.</title>
        <authorList>
            <consortium name="DOE Joint Genome Institute"/>
            <person name="Vesth T.C."/>
            <person name="Nybo J."/>
            <person name="Theobald S."/>
            <person name="Brandl J."/>
            <person name="Frisvad J.C."/>
            <person name="Nielsen K.F."/>
            <person name="Lyhne E.K."/>
            <person name="Kogle M.E."/>
            <person name="Kuo A."/>
            <person name="Riley R."/>
            <person name="Clum A."/>
            <person name="Nolan M."/>
            <person name="Lipzen A."/>
            <person name="Salamov A."/>
            <person name="Henrissat B."/>
            <person name="Wiebenga A."/>
            <person name="De vries R.P."/>
            <person name="Grigoriev I.V."/>
            <person name="Mortensen U.H."/>
            <person name="Andersen M.R."/>
            <person name="Baker S.E."/>
        </authorList>
    </citation>
    <scope>NUCLEOTIDE SEQUENCE [LARGE SCALE GENOMIC DNA]</scope>
    <source>
        <strain evidence="5 6">CBS 101889</strain>
    </source>
</reference>
<dbReference type="InterPro" id="IPR001077">
    <property type="entry name" value="COMT_C"/>
</dbReference>
<dbReference type="InterPro" id="IPR029063">
    <property type="entry name" value="SAM-dependent_MTases_sf"/>
</dbReference>
<keyword evidence="6" id="KW-1185">Reference proteome</keyword>
<dbReference type="SUPFAM" id="SSF46785">
    <property type="entry name" value="Winged helix' DNA-binding domain"/>
    <property type="match status" value="1"/>
</dbReference>
<dbReference type="PIRSF" id="PIRSF005739">
    <property type="entry name" value="O-mtase"/>
    <property type="match status" value="1"/>
</dbReference>
<dbReference type="SUPFAM" id="SSF53335">
    <property type="entry name" value="S-adenosyl-L-methionine-dependent methyltransferases"/>
    <property type="match status" value="1"/>
</dbReference>
<evidence type="ECO:0000256" key="1">
    <source>
        <dbReference type="ARBA" id="ARBA00022603"/>
    </source>
</evidence>
<name>A0A395HVE1_ASPHC</name>
<dbReference type="AlphaFoldDB" id="A0A395HVE1"/>
<accession>A0A395HVE1</accession>
<evidence type="ECO:0000259" key="4">
    <source>
        <dbReference type="Pfam" id="PF00891"/>
    </source>
</evidence>
<dbReference type="PROSITE" id="PS51683">
    <property type="entry name" value="SAM_OMT_II"/>
    <property type="match status" value="1"/>
</dbReference>
<dbReference type="Gene3D" id="1.10.10.10">
    <property type="entry name" value="Winged helix-like DNA-binding domain superfamily/Winged helix DNA-binding domain"/>
    <property type="match status" value="1"/>
</dbReference>
<protein>
    <submittedName>
        <fullName evidence="5">S-adenosyl-L-methionine-dependent methyltransferase</fullName>
    </submittedName>
</protein>
<dbReference type="GeneID" id="37199641"/>
<dbReference type="GO" id="GO:0044550">
    <property type="term" value="P:secondary metabolite biosynthetic process"/>
    <property type="evidence" value="ECO:0007669"/>
    <property type="project" value="UniProtKB-ARBA"/>
</dbReference>
<keyword evidence="1 5" id="KW-0489">Methyltransferase</keyword>
<keyword evidence="2 5" id="KW-0808">Transferase</keyword>
<dbReference type="InterPro" id="IPR036390">
    <property type="entry name" value="WH_DNA-bd_sf"/>
</dbReference>
<dbReference type="Gene3D" id="3.40.50.150">
    <property type="entry name" value="Vaccinia Virus protein VP39"/>
    <property type="match status" value="1"/>
</dbReference>
<dbReference type="PANTHER" id="PTHR43712:SF2">
    <property type="entry name" value="O-METHYLTRANSFERASE CICE"/>
    <property type="match status" value="1"/>
</dbReference>
<dbReference type="Proteomes" id="UP000248961">
    <property type="component" value="Unassembled WGS sequence"/>
</dbReference>
<dbReference type="EMBL" id="KZ824288">
    <property type="protein sequence ID" value="RAL11486.1"/>
    <property type="molecule type" value="Genomic_DNA"/>
</dbReference>
<dbReference type="InterPro" id="IPR016461">
    <property type="entry name" value="COMT-like"/>
</dbReference>
<dbReference type="OrthoDB" id="1535081at2759"/>
<evidence type="ECO:0000313" key="5">
    <source>
        <dbReference type="EMBL" id="RAL11486.1"/>
    </source>
</evidence>
<evidence type="ECO:0000256" key="2">
    <source>
        <dbReference type="ARBA" id="ARBA00022679"/>
    </source>
</evidence>